<dbReference type="Proteomes" id="UP000321570">
    <property type="component" value="Unassembled WGS sequence"/>
</dbReference>
<sequence>DATSLGGLVLLLSKENFTIFSALVDCENGSNNLSRLIGLKESLVMLKSDNSLPETLSNLASEILDAIDFKKPKSRMKKLKRMLRYPRNVSYRSFTIFVILNFRIVF</sequence>
<keyword evidence="2" id="KW-1185">Reference proteome</keyword>
<dbReference type="AlphaFoldDB" id="A0A564Z7T0"/>
<protein>
    <submittedName>
        <fullName evidence="1">Uncharacterized protein</fullName>
    </submittedName>
</protein>
<evidence type="ECO:0000313" key="2">
    <source>
        <dbReference type="Proteomes" id="UP000321570"/>
    </source>
</evidence>
<name>A0A564Z7T0_HYMDI</name>
<feature type="non-terminal residue" evidence="1">
    <location>
        <position position="1"/>
    </location>
</feature>
<gene>
    <name evidence="1" type="ORF">WMSIL1_LOCUS13313</name>
</gene>
<proteinExistence type="predicted"/>
<organism evidence="1 2">
    <name type="scientific">Hymenolepis diminuta</name>
    <name type="common">Rat tapeworm</name>
    <dbReference type="NCBI Taxonomy" id="6216"/>
    <lineage>
        <taxon>Eukaryota</taxon>
        <taxon>Metazoa</taxon>
        <taxon>Spiralia</taxon>
        <taxon>Lophotrochozoa</taxon>
        <taxon>Platyhelminthes</taxon>
        <taxon>Cestoda</taxon>
        <taxon>Eucestoda</taxon>
        <taxon>Cyclophyllidea</taxon>
        <taxon>Hymenolepididae</taxon>
        <taxon>Hymenolepis</taxon>
    </lineage>
</organism>
<evidence type="ECO:0000313" key="1">
    <source>
        <dbReference type="EMBL" id="VUZ55492.1"/>
    </source>
</evidence>
<dbReference type="EMBL" id="CABIJS010000693">
    <property type="protein sequence ID" value="VUZ55492.1"/>
    <property type="molecule type" value="Genomic_DNA"/>
</dbReference>
<accession>A0A564Z7T0</accession>
<reference evidence="1 2" key="1">
    <citation type="submission" date="2019-07" db="EMBL/GenBank/DDBJ databases">
        <authorList>
            <person name="Jastrzebski P J."/>
            <person name="Paukszto L."/>
            <person name="Jastrzebski P J."/>
        </authorList>
    </citation>
    <scope>NUCLEOTIDE SEQUENCE [LARGE SCALE GENOMIC DNA]</scope>
    <source>
        <strain evidence="1 2">WMS-il1</strain>
    </source>
</reference>